<keyword evidence="4" id="KW-1185">Reference proteome</keyword>
<feature type="compositionally biased region" description="Low complexity" evidence="1">
    <location>
        <begin position="168"/>
        <end position="190"/>
    </location>
</feature>
<dbReference type="AlphaFoldDB" id="A0A8S1YFA2"/>
<dbReference type="InterPro" id="IPR025697">
    <property type="entry name" value="CLU_dom"/>
</dbReference>
<feature type="compositionally biased region" description="Polar residues" evidence="1">
    <location>
        <begin position="191"/>
        <end position="204"/>
    </location>
</feature>
<proteinExistence type="predicted"/>
<protein>
    <recommendedName>
        <fullName evidence="2">Clu domain-containing protein</fullName>
    </recommendedName>
</protein>
<dbReference type="Pfam" id="PF12807">
    <property type="entry name" value="eIF3_p135"/>
    <property type="match status" value="1"/>
</dbReference>
<dbReference type="InterPro" id="IPR033646">
    <property type="entry name" value="CLU-central"/>
</dbReference>
<dbReference type="PANTHER" id="PTHR12601">
    <property type="entry name" value="EUKARYOTIC TRANSLATION INITIATION FACTOR 3 SUBUNIT EIF-3"/>
    <property type="match status" value="1"/>
</dbReference>
<dbReference type="CDD" id="cd15466">
    <property type="entry name" value="CLU-central"/>
    <property type="match status" value="1"/>
</dbReference>
<dbReference type="Pfam" id="PF13236">
    <property type="entry name" value="CLU"/>
    <property type="match status" value="1"/>
</dbReference>
<dbReference type="Proteomes" id="UP000683925">
    <property type="component" value="Unassembled WGS sequence"/>
</dbReference>
<dbReference type="EMBL" id="CAJJDP010000152">
    <property type="protein sequence ID" value="CAD8210164.1"/>
    <property type="molecule type" value="Genomic_DNA"/>
</dbReference>
<accession>A0A8S1YFA2</accession>
<feature type="region of interest" description="Disordered" evidence="1">
    <location>
        <begin position="164"/>
        <end position="268"/>
    </location>
</feature>
<comment type="caution">
    <text evidence="3">The sequence shown here is derived from an EMBL/GenBank/DDBJ whole genome shotgun (WGS) entry which is preliminary data.</text>
</comment>
<reference evidence="3" key="1">
    <citation type="submission" date="2021-01" db="EMBL/GenBank/DDBJ databases">
        <authorList>
            <consortium name="Genoscope - CEA"/>
            <person name="William W."/>
        </authorList>
    </citation>
    <scope>NUCLEOTIDE SEQUENCE</scope>
</reference>
<evidence type="ECO:0000259" key="2">
    <source>
        <dbReference type="PROSITE" id="PS51823"/>
    </source>
</evidence>
<evidence type="ECO:0000313" key="4">
    <source>
        <dbReference type="Proteomes" id="UP000683925"/>
    </source>
</evidence>
<dbReference type="InterPro" id="IPR019734">
    <property type="entry name" value="TPR_rpt"/>
</dbReference>
<feature type="compositionally biased region" description="Low complexity" evidence="1">
    <location>
        <begin position="218"/>
        <end position="227"/>
    </location>
</feature>
<gene>
    <name evidence="3" type="ORF">POCTA_138.1.T1500026</name>
</gene>
<evidence type="ECO:0000313" key="3">
    <source>
        <dbReference type="EMBL" id="CAD8210164.1"/>
    </source>
</evidence>
<name>A0A8S1YFA2_PAROT</name>
<dbReference type="OMA" id="FAAECCY"/>
<sequence length="1122" mass="131118">MNNSISSQQIEPKNKPVMQDQSNIFQVEKRSTSKMFWNKRVIQLSNGMLSYFKVPKQMNDLQKMQPKISVIIENILYIGPPEKAKKQNSIEITFMAKDAIFPSKMKNRSTNMSVNSSYGRDLMAAQQPIVITKKKEIIIWEIAFSKPDILKEFTHIIDKVKHPEKYPQQDQQQQSQIQQQLPQQPSMVQSETAKQKSSIQQQQDTNEKENQQKEVQQKEAQQNQQQVDKQRSEEQQKQEELQIQQQKEKEKETHQSELRSKIEKEQQLEEENQILQKKAEEQSRQDQTVLNKEESKKTMVRNRIKTAWNYNYLQAIELANMKDPKTIEECITNSFVLHESIGRMRDHAIDVCQTIIDELCLPNQMKTIKPTDCLNEDKYIMYSHQDNTIDFGDDFYCYDGLFIKLSFCQLKSQEIHTQQGKQEIQIYEESQLKALGNEFRYLSLLAEQIELLIQEESNYPLRVPLSCIVDYKGVRAFVMAVPPIDDSTLIHGPTLDGQFITNNAIQQYMNSISIRLNLKQHKFFEDEMISNVIPMSLFQEVHKINKEYIELRWIENEQNINEFPPQNLSLYYLLKCGDLMPVILQENVQNTSRLRPEFVRSWNKPLNSDAYLKQIKLSETQADYNELKQATNFLQNQLLHDLIGKFESLEYLPLDSTQLSEQLHQSGINIKYIGKICQMCSVQHIKDLCICDMISRVCKKVLRNNAADLMKNLKYQLSQKLQSDQSNILEFSMIQELNTKEVQDSKIVLELSSKLINESCLDFLNLLLGVGKESDIFWIQIIQKQIWYDYSYNLDVTSRFSMQYKGMLLYSLQQQCDISIAISPALMNGMFKEPFPLKEKPQFNVQQKAYLLNTSKIARKSKRKNIMNQEQIFQSIKWSLELCLLRKEGDDMFANLLCEEGCENANKALCFTKPGHPSQIKPLLQIIQMNMNNLDTALQYFEQALQILDSYFGSTHPYYFMIYSIFGHYLMENGYFNDALNLYGTALQCAIRLFQTHQCIADIYADIGQLYFFRKDCSNASINYNKAVSIYEKCNQYQSIKYANILLLQGQLLQNQQEHEQAAQRVEAAIDILQQFEYSQTELLMEAIKLLIQICNSQNKQSKSNQLGLQLQLLQMRHSIMQ</sequence>
<feature type="compositionally biased region" description="Basic and acidic residues" evidence="1">
    <location>
        <begin position="205"/>
        <end position="217"/>
    </location>
</feature>
<dbReference type="SMART" id="SM00028">
    <property type="entry name" value="TPR"/>
    <property type="match status" value="4"/>
</dbReference>
<organism evidence="3 4">
    <name type="scientific">Paramecium octaurelia</name>
    <dbReference type="NCBI Taxonomy" id="43137"/>
    <lineage>
        <taxon>Eukaryota</taxon>
        <taxon>Sar</taxon>
        <taxon>Alveolata</taxon>
        <taxon>Ciliophora</taxon>
        <taxon>Intramacronucleata</taxon>
        <taxon>Oligohymenophorea</taxon>
        <taxon>Peniculida</taxon>
        <taxon>Parameciidae</taxon>
        <taxon>Paramecium</taxon>
    </lineage>
</organism>
<dbReference type="PROSITE" id="PS51823">
    <property type="entry name" value="CLU"/>
    <property type="match status" value="1"/>
</dbReference>
<feature type="compositionally biased region" description="Polar residues" evidence="1">
    <location>
        <begin position="1"/>
        <end position="11"/>
    </location>
</feature>
<dbReference type="OrthoDB" id="626167at2759"/>
<evidence type="ECO:0000256" key="1">
    <source>
        <dbReference type="SAM" id="MobiDB-lite"/>
    </source>
</evidence>
<feature type="region of interest" description="Disordered" evidence="1">
    <location>
        <begin position="1"/>
        <end position="21"/>
    </location>
</feature>
<feature type="domain" description="Clu" evidence="2">
    <location>
        <begin position="276"/>
        <end position="587"/>
    </location>
</feature>
<dbReference type="PANTHER" id="PTHR12601:SF49">
    <property type="entry name" value="CHROMOSOME UNDETERMINED SCAFFOLD_123, WHOLE GENOME SHOTGUN SEQUENCE"/>
    <property type="match status" value="1"/>
</dbReference>
<dbReference type="InterPro" id="IPR027523">
    <property type="entry name" value="CLU_prot"/>
</dbReference>
<feature type="compositionally biased region" description="Basic and acidic residues" evidence="1">
    <location>
        <begin position="228"/>
        <end position="267"/>
    </location>
</feature>